<reference evidence="2" key="1">
    <citation type="journal article" date="2008" name="J. Bacteriol.">
        <title>Genome sequence of the fish pathogen Renibacterium salmoninarum suggests reductive evolution away from an environmental Arthrobacter ancestor.</title>
        <authorList>
            <person name="Wiens G.D."/>
            <person name="Rockey D.D."/>
            <person name="Wu Z."/>
            <person name="Chang J."/>
            <person name="Levy R."/>
            <person name="Crane S."/>
            <person name="Chen D.S."/>
            <person name="Capri G.R."/>
            <person name="Burnett J.R."/>
            <person name="Sudheesh P.S."/>
            <person name="Schipma M.J."/>
            <person name="Burd H."/>
            <person name="Bhattacharyya A."/>
            <person name="Rhodes L.D."/>
            <person name="Kaul R."/>
            <person name="Strom M.S."/>
        </authorList>
    </citation>
    <scope>NUCLEOTIDE SEQUENCE [LARGE SCALE GENOMIC DNA]</scope>
    <source>
        <strain evidence="2">ATCC 33209 / DSM 20767 / JCM 11484 / NBRC 15589 / NCIMB 2235</strain>
    </source>
</reference>
<evidence type="ECO:0000313" key="2">
    <source>
        <dbReference type="Proteomes" id="UP000002007"/>
    </source>
</evidence>
<proteinExistence type="predicted"/>
<organism evidence="1 2">
    <name type="scientific">Renibacterium salmoninarum (strain ATCC 33209 / DSM 20767 / JCM 11484 / NBRC 15589 / NCIMB 2235)</name>
    <dbReference type="NCBI Taxonomy" id="288705"/>
    <lineage>
        <taxon>Bacteria</taxon>
        <taxon>Bacillati</taxon>
        <taxon>Actinomycetota</taxon>
        <taxon>Actinomycetes</taxon>
        <taxon>Micrococcales</taxon>
        <taxon>Micrococcaceae</taxon>
        <taxon>Renibacterium</taxon>
    </lineage>
</organism>
<dbReference type="AlphaFoldDB" id="A9WM22"/>
<accession>A9WM22</accession>
<dbReference type="Proteomes" id="UP000002007">
    <property type="component" value="Chromosome"/>
</dbReference>
<name>A9WM22_RENSM</name>
<gene>
    <name evidence="1" type="ordered locus">RSal33209_0255</name>
</gene>
<dbReference type="KEGG" id="rsa:RSal33209_0255"/>
<sequence length="66" mass="7427">MSPSRKASLTKAMAMIANTTIQTIGKRLFAVPSRQNLTLIDKFFLQQELHTQYVLGKDDCAAKFTH</sequence>
<evidence type="ECO:0000313" key="1">
    <source>
        <dbReference type="EMBL" id="ABY22011.1"/>
    </source>
</evidence>
<dbReference type="STRING" id="288705.RSal33209_0255"/>
<protein>
    <submittedName>
        <fullName evidence="1">Uncharacterized protein</fullName>
    </submittedName>
</protein>
<keyword evidence="2" id="KW-1185">Reference proteome</keyword>
<dbReference type="HOGENOM" id="CLU_2828187_0_0_11"/>
<dbReference type="EMBL" id="CP000910">
    <property type="protein sequence ID" value="ABY22011.1"/>
    <property type="molecule type" value="Genomic_DNA"/>
</dbReference>